<evidence type="ECO:0008006" key="4">
    <source>
        <dbReference type="Google" id="ProtNLM"/>
    </source>
</evidence>
<keyword evidence="1" id="KW-0732">Signal</keyword>
<organism evidence="2 3">
    <name type="scientific">Stenotrophomonas tumulicola</name>
    <dbReference type="NCBI Taxonomy" id="1685415"/>
    <lineage>
        <taxon>Bacteria</taxon>
        <taxon>Pseudomonadati</taxon>
        <taxon>Pseudomonadota</taxon>
        <taxon>Gammaproteobacteria</taxon>
        <taxon>Lysobacterales</taxon>
        <taxon>Lysobacteraceae</taxon>
        <taxon>Stenotrophomonas</taxon>
    </lineage>
</organism>
<sequence length="144" mass="16002">MHRATLVIGLMAMTAAFASHAVEPGCVMPKEIEGRRFTNLSDAAWRPDNPHAGRMVRVDFSGGRYLLSVLGSRQRHHGSYTYTRLAPTIGVIDMHEAFEAGDSRYQLVLICLTPLKGRFVFTQSSGPVVPEHRQNGGIWTLQPR</sequence>
<evidence type="ECO:0000256" key="1">
    <source>
        <dbReference type="SAM" id="SignalP"/>
    </source>
</evidence>
<dbReference type="Proteomes" id="UP000547058">
    <property type="component" value="Unassembled WGS sequence"/>
</dbReference>
<dbReference type="EMBL" id="JACGXS010000001">
    <property type="protein sequence ID" value="MBA8681221.1"/>
    <property type="molecule type" value="Genomic_DNA"/>
</dbReference>
<comment type="caution">
    <text evidence="2">The sequence shown here is derived from an EMBL/GenBank/DDBJ whole genome shotgun (WGS) entry which is preliminary data.</text>
</comment>
<gene>
    <name evidence="2" type="ORF">H4O11_05310</name>
</gene>
<proteinExistence type="predicted"/>
<feature type="signal peptide" evidence="1">
    <location>
        <begin position="1"/>
        <end position="21"/>
    </location>
</feature>
<feature type="chain" id="PRO_5030757754" description="Secreted protein" evidence="1">
    <location>
        <begin position="22"/>
        <end position="144"/>
    </location>
</feature>
<protein>
    <recommendedName>
        <fullName evidence="4">Secreted protein</fullName>
    </recommendedName>
</protein>
<dbReference type="AlphaFoldDB" id="A0A7W3FKF8"/>
<dbReference type="RefSeq" id="WP_182338294.1">
    <property type="nucleotide sequence ID" value="NZ_JACGXS010000001.1"/>
</dbReference>
<evidence type="ECO:0000313" key="2">
    <source>
        <dbReference type="EMBL" id="MBA8681221.1"/>
    </source>
</evidence>
<name>A0A7W3FKF8_9GAMM</name>
<accession>A0A7W3FKF8</accession>
<reference evidence="2 3" key="1">
    <citation type="submission" date="2020-08" db="EMBL/GenBank/DDBJ databases">
        <title>Stenotrophomonas tumulicola JCM 30961.</title>
        <authorList>
            <person name="Deng Y."/>
        </authorList>
    </citation>
    <scope>NUCLEOTIDE SEQUENCE [LARGE SCALE GENOMIC DNA]</scope>
    <source>
        <strain evidence="2 3">JCM 30961</strain>
    </source>
</reference>
<evidence type="ECO:0000313" key="3">
    <source>
        <dbReference type="Proteomes" id="UP000547058"/>
    </source>
</evidence>
<keyword evidence="3" id="KW-1185">Reference proteome</keyword>